<evidence type="ECO:0000259" key="7">
    <source>
        <dbReference type="PROSITE" id="PS51099"/>
    </source>
</evidence>
<proteinExistence type="predicted"/>
<evidence type="ECO:0000313" key="9">
    <source>
        <dbReference type="EMBL" id="WVX80059.1"/>
    </source>
</evidence>
<dbReference type="SUPFAM" id="SSF52794">
    <property type="entry name" value="PTS system IIB component-like"/>
    <property type="match status" value="1"/>
</dbReference>
<dbReference type="Pfam" id="PF00359">
    <property type="entry name" value="PTS_EIIA_2"/>
    <property type="match status" value="1"/>
</dbReference>
<dbReference type="Gene3D" id="1.10.1790.10">
    <property type="entry name" value="PRD domain"/>
    <property type="match status" value="2"/>
</dbReference>
<feature type="domain" description="PTS EIIA type-2" evidence="6">
    <location>
        <begin position="540"/>
        <end position="687"/>
    </location>
</feature>
<evidence type="ECO:0000256" key="2">
    <source>
        <dbReference type="ARBA" id="ARBA00022737"/>
    </source>
</evidence>
<dbReference type="SUPFAM" id="SSF63520">
    <property type="entry name" value="PTS-regulatory domain, PRD"/>
    <property type="match status" value="2"/>
</dbReference>
<name>A0ABZ2CFZ5_9BACI</name>
<dbReference type="SUPFAM" id="SSF55804">
    <property type="entry name" value="Phoshotransferase/anion transport protein"/>
    <property type="match status" value="1"/>
</dbReference>
<dbReference type="PANTHER" id="PTHR30185:SF18">
    <property type="entry name" value="TRANSCRIPTIONAL REGULATOR MTLR"/>
    <property type="match status" value="1"/>
</dbReference>
<dbReference type="InterPro" id="IPR003501">
    <property type="entry name" value="PTS_EIIB_2/3"/>
</dbReference>
<reference evidence="9 10" key="1">
    <citation type="submission" date="2023-10" db="EMBL/GenBank/DDBJ databases">
        <title>Niallia locisalis sp.nov. isolated from a salt pond sample.</title>
        <authorList>
            <person name="Li X.-J."/>
            <person name="Dong L."/>
        </authorList>
    </citation>
    <scope>NUCLEOTIDE SEQUENCE [LARGE SCALE GENOMIC DNA]</scope>
    <source>
        <strain evidence="9 10">DSM 29761</strain>
    </source>
</reference>
<organism evidence="9 10">
    <name type="scientific">Niallia oryzisoli</name>
    <dbReference type="NCBI Taxonomy" id="1737571"/>
    <lineage>
        <taxon>Bacteria</taxon>
        <taxon>Bacillati</taxon>
        <taxon>Bacillota</taxon>
        <taxon>Bacilli</taxon>
        <taxon>Bacillales</taxon>
        <taxon>Bacillaceae</taxon>
        <taxon>Niallia</taxon>
    </lineage>
</organism>
<dbReference type="Pfam" id="PF02302">
    <property type="entry name" value="PTS_IIB"/>
    <property type="match status" value="1"/>
</dbReference>
<keyword evidence="4" id="KW-0010">Activator</keyword>
<sequence>MSMLITAREKAILELLIKKSGKHTALSFADFLHVSVRTIHRDLRNIETILESFDLQLDKSSDNGLLITGSNQNIYRLIQELTKVKPQDLSLEERRLLCFIKMAESKDPVKLAPLAKELGVSITTLGTDLDELTEWLQDYGIELDRKRGVGVELYGTEEKIRKALVNFYLIYFNNELIESLILLANDQMEKERILFYLKTSFLKVIDEVVYEKIKNLNTKLADSDYITFLIHICISLQRIEKGFSLLETEIDLESLKPSEEFQFVKEISQEFYQYFSISLTDIEIAFLVMVLRGSKVQKAEYTNYDSVLVGRSIKKIIHHVSKQMNSDLTSDFSLFQGLLAHMEPSIFRIQKGLSSFNPLTDEIKKKYPLLFLTVSKSVAKEFKNLEFNDDEIAYIVLHFGSALELRKEEVQILALIVCPTGIGTSKMLASRIRKEVPEITETEIASLKDLQTKDISQYGIIISTVILPLQEKLDYVYVNPLLYEKDIEAIYDYIGTNIQKITRQTSYHSQVKTTKHNKPKAKSLLEFMQEVDECQNSIRSILQNLSVYRSKNNENYKAFLKEMVEHCLEQGLVSSTEAVYGQLLARETKGGLGIPDTNMALFHCRHEGVMEITFHIAHLETPYRLLGMDGRQMDVHNILLLLAPEKLTQLQLEIISMVSSIIVEDKRAIMIFSSGNVKIIRSKLEDTFYDYLQNKFVKE</sequence>
<dbReference type="Gene3D" id="3.40.930.10">
    <property type="entry name" value="Mannitol-specific EII, Chain A"/>
    <property type="match status" value="1"/>
</dbReference>
<gene>
    <name evidence="9" type="ORF">R4Z09_22665</name>
</gene>
<dbReference type="EMBL" id="CP137640">
    <property type="protein sequence ID" value="WVX80059.1"/>
    <property type="molecule type" value="Genomic_DNA"/>
</dbReference>
<evidence type="ECO:0000259" key="6">
    <source>
        <dbReference type="PROSITE" id="PS51094"/>
    </source>
</evidence>
<accession>A0ABZ2CFZ5</accession>
<feature type="domain" description="PTS EIIB type-2" evidence="7">
    <location>
        <begin position="412"/>
        <end position="502"/>
    </location>
</feature>
<dbReference type="Gene3D" id="1.10.10.10">
    <property type="entry name" value="Winged helix-like DNA-binding domain superfamily/Winged helix DNA-binding domain"/>
    <property type="match status" value="1"/>
</dbReference>
<keyword evidence="2" id="KW-0677">Repeat</keyword>
<dbReference type="InterPro" id="IPR013196">
    <property type="entry name" value="HTH_11"/>
</dbReference>
<dbReference type="InterPro" id="IPR050661">
    <property type="entry name" value="BglG_antiterminators"/>
</dbReference>
<dbReference type="Pfam" id="PF05043">
    <property type="entry name" value="Mga"/>
    <property type="match status" value="1"/>
</dbReference>
<dbReference type="InterPro" id="IPR002178">
    <property type="entry name" value="PTS_EIIA_type-2_dom"/>
</dbReference>
<keyword evidence="10" id="KW-1185">Reference proteome</keyword>
<evidence type="ECO:0000256" key="3">
    <source>
        <dbReference type="ARBA" id="ARBA00023015"/>
    </source>
</evidence>
<evidence type="ECO:0000256" key="1">
    <source>
        <dbReference type="ARBA" id="ARBA00022679"/>
    </source>
</evidence>
<protein>
    <submittedName>
        <fullName evidence="9">PRD domain-containing protein</fullName>
    </submittedName>
</protein>
<feature type="domain" description="PRD" evidence="8">
    <location>
        <begin position="304"/>
        <end position="409"/>
    </location>
</feature>
<feature type="domain" description="PRD" evidence="8">
    <location>
        <begin position="196"/>
        <end position="301"/>
    </location>
</feature>
<dbReference type="InterPro" id="IPR013011">
    <property type="entry name" value="PTS_EIIB_2"/>
</dbReference>
<evidence type="ECO:0000256" key="5">
    <source>
        <dbReference type="ARBA" id="ARBA00023163"/>
    </source>
</evidence>
<dbReference type="Pfam" id="PF08279">
    <property type="entry name" value="HTH_11"/>
    <property type="match status" value="1"/>
</dbReference>
<keyword evidence="3" id="KW-0805">Transcription regulation</keyword>
<dbReference type="RefSeq" id="WP_338448990.1">
    <property type="nucleotide sequence ID" value="NZ_CP137640.1"/>
</dbReference>
<dbReference type="Proteomes" id="UP001357223">
    <property type="component" value="Chromosome"/>
</dbReference>
<dbReference type="InterPro" id="IPR036634">
    <property type="entry name" value="PRD_sf"/>
</dbReference>
<dbReference type="Pfam" id="PF00874">
    <property type="entry name" value="PRD"/>
    <property type="match status" value="2"/>
</dbReference>
<dbReference type="InterPro" id="IPR016152">
    <property type="entry name" value="PTrfase/Anion_transptr"/>
</dbReference>
<dbReference type="PROSITE" id="PS51099">
    <property type="entry name" value="PTS_EIIB_TYPE_2"/>
    <property type="match status" value="1"/>
</dbReference>
<keyword evidence="5" id="KW-0804">Transcription</keyword>
<evidence type="ECO:0000259" key="8">
    <source>
        <dbReference type="PROSITE" id="PS51372"/>
    </source>
</evidence>
<dbReference type="InterPro" id="IPR036095">
    <property type="entry name" value="PTS_EIIB-like_sf"/>
</dbReference>
<dbReference type="InterPro" id="IPR036388">
    <property type="entry name" value="WH-like_DNA-bd_sf"/>
</dbReference>
<dbReference type="InterPro" id="IPR011608">
    <property type="entry name" value="PRD"/>
</dbReference>
<dbReference type="CDD" id="cd05568">
    <property type="entry name" value="PTS_IIB_bgl_like"/>
    <property type="match status" value="1"/>
</dbReference>
<dbReference type="PROSITE" id="PS51372">
    <property type="entry name" value="PRD_2"/>
    <property type="match status" value="2"/>
</dbReference>
<evidence type="ECO:0000313" key="10">
    <source>
        <dbReference type="Proteomes" id="UP001357223"/>
    </source>
</evidence>
<dbReference type="PROSITE" id="PS51094">
    <property type="entry name" value="PTS_EIIA_TYPE_2"/>
    <property type="match status" value="1"/>
</dbReference>
<dbReference type="PANTHER" id="PTHR30185">
    <property type="entry name" value="CRYPTIC BETA-GLUCOSIDE BGL OPERON ANTITERMINATOR"/>
    <property type="match status" value="1"/>
</dbReference>
<evidence type="ECO:0000256" key="4">
    <source>
        <dbReference type="ARBA" id="ARBA00023159"/>
    </source>
</evidence>
<dbReference type="Gene3D" id="3.40.50.2300">
    <property type="match status" value="1"/>
</dbReference>
<keyword evidence="1" id="KW-0808">Transferase</keyword>
<dbReference type="InterPro" id="IPR007737">
    <property type="entry name" value="Mga_HTH"/>
</dbReference>